<evidence type="ECO:0000313" key="3">
    <source>
        <dbReference type="Proteomes" id="UP000029120"/>
    </source>
</evidence>
<dbReference type="Gramene" id="KFK39225">
    <property type="protein sequence ID" value="KFK39225"/>
    <property type="gene ID" value="AALP_AA3G216200"/>
</dbReference>
<dbReference type="Proteomes" id="UP000029120">
    <property type="component" value="Chromosome 3"/>
</dbReference>
<feature type="region of interest" description="Disordered" evidence="1">
    <location>
        <begin position="1"/>
        <end position="27"/>
    </location>
</feature>
<name>A0A087HAS3_ARAAL</name>
<dbReference type="AlphaFoldDB" id="A0A087HAS3"/>
<accession>A0A087HAS3</accession>
<protein>
    <submittedName>
        <fullName evidence="2">Uncharacterized protein</fullName>
    </submittedName>
</protein>
<keyword evidence="3" id="KW-1185">Reference proteome</keyword>
<reference evidence="3" key="1">
    <citation type="journal article" date="2015" name="Nat. Plants">
        <title>Genome expansion of Arabis alpina linked with retrotransposition and reduced symmetric DNA methylation.</title>
        <authorList>
            <person name="Willing E.M."/>
            <person name="Rawat V."/>
            <person name="Mandakova T."/>
            <person name="Maumus F."/>
            <person name="James G.V."/>
            <person name="Nordstroem K.J."/>
            <person name="Becker C."/>
            <person name="Warthmann N."/>
            <person name="Chica C."/>
            <person name="Szarzynska B."/>
            <person name="Zytnicki M."/>
            <person name="Albani M.C."/>
            <person name="Kiefer C."/>
            <person name="Bergonzi S."/>
            <person name="Castaings L."/>
            <person name="Mateos J.L."/>
            <person name="Berns M.C."/>
            <person name="Bujdoso N."/>
            <person name="Piofczyk T."/>
            <person name="de Lorenzo L."/>
            <person name="Barrero-Sicilia C."/>
            <person name="Mateos I."/>
            <person name="Piednoel M."/>
            <person name="Hagmann J."/>
            <person name="Chen-Min-Tao R."/>
            <person name="Iglesias-Fernandez R."/>
            <person name="Schuster S.C."/>
            <person name="Alonso-Blanco C."/>
            <person name="Roudier F."/>
            <person name="Carbonero P."/>
            <person name="Paz-Ares J."/>
            <person name="Davis S.J."/>
            <person name="Pecinka A."/>
            <person name="Quesneville H."/>
            <person name="Colot V."/>
            <person name="Lysak M.A."/>
            <person name="Weigel D."/>
            <person name="Coupland G."/>
            <person name="Schneeberger K."/>
        </authorList>
    </citation>
    <scope>NUCLEOTIDE SEQUENCE [LARGE SCALE GENOMIC DNA]</scope>
    <source>
        <strain evidence="3">cv. Pajares</strain>
    </source>
</reference>
<evidence type="ECO:0000256" key="1">
    <source>
        <dbReference type="SAM" id="MobiDB-lite"/>
    </source>
</evidence>
<evidence type="ECO:0000313" key="2">
    <source>
        <dbReference type="EMBL" id="KFK39225.1"/>
    </source>
</evidence>
<gene>
    <name evidence="2" type="ordered locus">AALP_Aa3g216200</name>
</gene>
<dbReference type="EMBL" id="CM002871">
    <property type="protein sequence ID" value="KFK39225.1"/>
    <property type="molecule type" value="Genomic_DNA"/>
</dbReference>
<proteinExistence type="predicted"/>
<organism evidence="2 3">
    <name type="scientific">Arabis alpina</name>
    <name type="common">Alpine rock-cress</name>
    <dbReference type="NCBI Taxonomy" id="50452"/>
    <lineage>
        <taxon>Eukaryota</taxon>
        <taxon>Viridiplantae</taxon>
        <taxon>Streptophyta</taxon>
        <taxon>Embryophyta</taxon>
        <taxon>Tracheophyta</taxon>
        <taxon>Spermatophyta</taxon>
        <taxon>Magnoliopsida</taxon>
        <taxon>eudicotyledons</taxon>
        <taxon>Gunneridae</taxon>
        <taxon>Pentapetalae</taxon>
        <taxon>rosids</taxon>
        <taxon>malvids</taxon>
        <taxon>Brassicales</taxon>
        <taxon>Brassicaceae</taxon>
        <taxon>Arabideae</taxon>
        <taxon>Arabis</taxon>
    </lineage>
</organism>
<sequence>MDLTDKEFLGAQRTKGNEHSVNGGDSEKIPIDIDFENILNVVDAMDSIKVSKEEEDKRVFRGTQFF</sequence>